<protein>
    <submittedName>
        <fullName evidence="1">Complete DpAV4 genome</fullName>
    </submittedName>
</protein>
<dbReference type="RefSeq" id="YP_009640031.1">
    <property type="nucleotide sequence ID" value="NC_011335.1"/>
</dbReference>
<name>F2NYX2_9VIRU</name>
<dbReference type="Proteomes" id="UP000203898">
    <property type="component" value="Segment"/>
</dbReference>
<reference evidence="1 2" key="1">
    <citation type="journal article" date="2009" name="PLoS ONE">
        <title>Symbiotic virus at the evolutionary intersection of three types of large DNA viruses; iridoviruses, ascoviruses, and ichnoviruses.</title>
        <authorList>
            <person name="Bigot Y."/>
            <person name="Renault S."/>
            <person name="Nicolas J."/>
            <person name="Moundras C."/>
            <person name="Demattei M.V."/>
            <person name="Samain S."/>
            <person name="Bideshi D.K."/>
            <person name="Federici B.A."/>
        </authorList>
    </citation>
    <scope>NUCLEOTIDE SEQUENCE [LARGE SCALE GENOMIC DNA]</scope>
</reference>
<accession>F2NYX2</accession>
<dbReference type="EMBL" id="CU469068">
    <property type="protein sequence ID" value="CCA61400.1"/>
    <property type="molecule type" value="Genomic_DNA"/>
</dbReference>
<dbReference type="OrthoDB" id="7735at10239"/>
<evidence type="ECO:0000313" key="2">
    <source>
        <dbReference type="Proteomes" id="UP000203898"/>
    </source>
</evidence>
<dbReference type="GeneID" id="26683588"/>
<organism evidence="1 2">
    <name type="scientific">Diadromus pulchellus ascovirus 4a</name>
    <dbReference type="NCBI Taxonomy" id="158683"/>
    <lineage>
        <taxon>Viruses</taxon>
        <taxon>Varidnaviria</taxon>
        <taxon>Bamfordvirae</taxon>
        <taxon>Nucleocytoviricota</taxon>
        <taxon>Megaviricetes</taxon>
        <taxon>Pimascovirales</taxon>
        <taxon>Pimascovirales incertae sedis</taxon>
        <taxon>Ascoviridae</taxon>
        <taxon>Toursvirus</taxon>
        <taxon>Toursvirus dptv1a</taxon>
    </lineage>
</organism>
<keyword evidence="2" id="KW-1185">Reference proteome</keyword>
<sequence>MAIITKSALIERTTEDAADHGIRITDELDGLENFCADMPPTTDLERKVRGVVFDGDKLVFRSSPFPTPGLPESLDGFKVFTMKEGTVIRVFFHNTKWYVSSNRKLDAFKSKWGAISFGEIFFNTVEKLLGKSKDEFLESLDKSIGYLFRMGTIPSTRIVAPAGYDLEILNSFDMNSGSEKIDENLSSLYSNTKQFSNLKDVEEYVENMQMPFSDGYGVFLYNPDACFKLENSTYKKLSELRHNVSSIPFAYLHNCFDENNNKKFRDLYPEHVETFDFYDSEINAISANLLNVYIKIHVDKQKIEVSKQEHHVLYHVHGKYLSSRQPTTLQTVYGVITGMPPSIINKIIALRKQDRKKAQKV</sequence>
<evidence type="ECO:0000313" key="1">
    <source>
        <dbReference type="EMBL" id="CCA61400.1"/>
    </source>
</evidence>
<proteinExistence type="predicted"/>
<dbReference type="KEGG" id="vg:26683588"/>